<feature type="compositionally biased region" description="Basic and acidic residues" evidence="1">
    <location>
        <begin position="405"/>
        <end position="429"/>
    </location>
</feature>
<keyword evidence="2" id="KW-1133">Transmembrane helix</keyword>
<gene>
    <name evidence="4" type="ORF">N0V83_001217</name>
</gene>
<keyword evidence="5" id="KW-1185">Reference proteome</keyword>
<accession>A0A9W9CR08</accession>
<name>A0A9W9CR08_9PLEO</name>
<dbReference type="Gene3D" id="3.40.50.300">
    <property type="entry name" value="P-loop containing nucleotide triphosphate hydrolases"/>
    <property type="match status" value="1"/>
</dbReference>
<protein>
    <recommendedName>
        <fullName evidence="3">G domain-containing protein</fullName>
    </recommendedName>
</protein>
<feature type="region of interest" description="Disordered" evidence="1">
    <location>
        <begin position="290"/>
        <end position="494"/>
    </location>
</feature>
<comment type="caution">
    <text evidence="4">The sequence shown here is derived from an EMBL/GenBank/DDBJ whole genome shotgun (WGS) entry which is preliminary data.</text>
</comment>
<evidence type="ECO:0000313" key="4">
    <source>
        <dbReference type="EMBL" id="KAJ4375938.1"/>
    </source>
</evidence>
<dbReference type="InterPro" id="IPR006073">
    <property type="entry name" value="GTP-bd"/>
</dbReference>
<dbReference type="EMBL" id="JAPEUY010000002">
    <property type="protein sequence ID" value="KAJ4375938.1"/>
    <property type="molecule type" value="Genomic_DNA"/>
</dbReference>
<proteinExistence type="predicted"/>
<evidence type="ECO:0000256" key="1">
    <source>
        <dbReference type="SAM" id="MobiDB-lite"/>
    </source>
</evidence>
<feature type="compositionally biased region" description="Basic and acidic residues" evidence="1">
    <location>
        <begin position="389"/>
        <end position="398"/>
    </location>
</feature>
<feature type="transmembrane region" description="Helical" evidence="2">
    <location>
        <begin position="499"/>
        <end position="523"/>
    </location>
</feature>
<organism evidence="4 5">
    <name type="scientific">Neocucurbitaria cava</name>
    <dbReference type="NCBI Taxonomy" id="798079"/>
    <lineage>
        <taxon>Eukaryota</taxon>
        <taxon>Fungi</taxon>
        <taxon>Dikarya</taxon>
        <taxon>Ascomycota</taxon>
        <taxon>Pezizomycotina</taxon>
        <taxon>Dothideomycetes</taxon>
        <taxon>Pleosporomycetidae</taxon>
        <taxon>Pleosporales</taxon>
        <taxon>Pleosporineae</taxon>
        <taxon>Cucurbitariaceae</taxon>
        <taxon>Neocucurbitaria</taxon>
    </lineage>
</organism>
<keyword evidence="2" id="KW-0812">Transmembrane</keyword>
<feature type="compositionally biased region" description="Acidic residues" evidence="1">
    <location>
        <begin position="460"/>
        <end position="480"/>
    </location>
</feature>
<dbReference type="Pfam" id="PF01926">
    <property type="entry name" value="MMR_HSR1"/>
    <property type="match status" value="1"/>
</dbReference>
<dbReference type="GO" id="GO:0005525">
    <property type="term" value="F:GTP binding"/>
    <property type="evidence" value="ECO:0007669"/>
    <property type="project" value="InterPro"/>
</dbReference>
<dbReference type="InterPro" id="IPR027417">
    <property type="entry name" value="P-loop_NTPase"/>
</dbReference>
<feature type="domain" description="G" evidence="3">
    <location>
        <begin position="1"/>
        <end position="58"/>
    </location>
</feature>
<feature type="compositionally biased region" description="Basic and acidic residues" evidence="1">
    <location>
        <begin position="481"/>
        <end position="492"/>
    </location>
</feature>
<evidence type="ECO:0000313" key="5">
    <source>
        <dbReference type="Proteomes" id="UP001140560"/>
    </source>
</evidence>
<keyword evidence="2" id="KW-0472">Membrane</keyword>
<dbReference type="AlphaFoldDB" id="A0A9W9CR08"/>
<evidence type="ECO:0000259" key="3">
    <source>
        <dbReference type="Pfam" id="PF01926"/>
    </source>
</evidence>
<dbReference type="OrthoDB" id="8954335at2759"/>
<reference evidence="4" key="1">
    <citation type="submission" date="2022-10" db="EMBL/GenBank/DDBJ databases">
        <title>Tapping the CABI collections for fungal endophytes: first genome assemblies for Collariella, Neodidymelliopsis, Ascochyta clinopodiicola, Didymella pomorum, Didymosphaeria variabile, Neocosmospora piperis and Neocucurbitaria cava.</title>
        <authorList>
            <person name="Hill R."/>
        </authorList>
    </citation>
    <scope>NUCLEOTIDE SEQUENCE</scope>
    <source>
        <strain evidence="4">IMI 356814</strain>
    </source>
</reference>
<sequence>MGITGSGKSTFISKLVGDEVRVGHQLQSCTAEVFPYAFMYSPQQRVYLLDTPGFDDTNRSDTDVLKDVATFLSRMYAGNIKLAGIIYLHRITDNRMGGSAMRNLRMFKKLCGDKYFQNVILATTMWERLQTQVQGEQNEAQLLAERDWWGGMHEQGSKVFRHMDTPESARSIIGYLMHTRPAALRIQEEMVDEHRNLVDTSAGREVEKDLQELREKYVSEIQSLREEQLEALQERDEFMAAELRQQEIKMDEKLRAADKAREDLKIDLERLTQESEQKYSRMIRDLREETKAANEARRKAERDMHEQQQRIAAEAKRERQKQEEDAKRARESQERERRKWQDDMAAMNQRYEDQARKEREQRDEDRRKWHEDLHARDRRIEAQAASERQQQERERQRWQDSQSRLQREADDRHRQAQVETERLRNEITDLRISSRASSPVDYDSPPLDDDDDLSPSPVSSDDDDEDEDDDDEDEDDEDEDDHRPVQRADTRKFGTGASLLIAMAGVVTLNPVVAMAGIGGAILSSQNE</sequence>
<evidence type="ECO:0000256" key="2">
    <source>
        <dbReference type="SAM" id="Phobius"/>
    </source>
</evidence>
<feature type="compositionally biased region" description="Basic and acidic residues" evidence="1">
    <location>
        <begin position="290"/>
        <end position="342"/>
    </location>
</feature>
<dbReference type="CDD" id="cd00882">
    <property type="entry name" value="Ras_like_GTPase"/>
    <property type="match status" value="1"/>
</dbReference>
<dbReference type="SUPFAM" id="SSF52540">
    <property type="entry name" value="P-loop containing nucleoside triphosphate hydrolases"/>
    <property type="match status" value="1"/>
</dbReference>
<dbReference type="Proteomes" id="UP001140560">
    <property type="component" value="Unassembled WGS sequence"/>
</dbReference>
<feature type="compositionally biased region" description="Basic and acidic residues" evidence="1">
    <location>
        <begin position="350"/>
        <end position="381"/>
    </location>
</feature>